<evidence type="ECO:0000256" key="3">
    <source>
        <dbReference type="ARBA" id="ARBA00022989"/>
    </source>
</evidence>
<dbReference type="InterPro" id="IPR050360">
    <property type="entry name" value="MFS_Sugar_Transporters"/>
</dbReference>
<evidence type="ECO:0000256" key="1">
    <source>
        <dbReference type="ARBA" id="ARBA00004141"/>
    </source>
</evidence>
<dbReference type="EMBL" id="CAWUHD010000016">
    <property type="protein sequence ID" value="CAK7215064.1"/>
    <property type="molecule type" value="Genomic_DNA"/>
</dbReference>
<reference evidence="6 7" key="1">
    <citation type="submission" date="2024-01" db="EMBL/GenBank/DDBJ databases">
        <authorList>
            <person name="Allen C."/>
            <person name="Tagirdzhanova G."/>
        </authorList>
    </citation>
    <scope>NUCLEOTIDE SEQUENCE [LARGE SCALE GENOMIC DNA]</scope>
</reference>
<comment type="subcellular location">
    <subcellularLocation>
        <location evidence="1">Membrane</location>
        <topology evidence="1">Multi-pass membrane protein</topology>
    </subcellularLocation>
</comment>
<feature type="transmembrane region" description="Helical" evidence="5">
    <location>
        <begin position="98"/>
        <end position="122"/>
    </location>
</feature>
<protein>
    <submittedName>
        <fullName evidence="6">High affinity glucose transporter</fullName>
    </submittedName>
</protein>
<evidence type="ECO:0000256" key="2">
    <source>
        <dbReference type="ARBA" id="ARBA00022692"/>
    </source>
</evidence>
<evidence type="ECO:0000256" key="4">
    <source>
        <dbReference type="ARBA" id="ARBA00023136"/>
    </source>
</evidence>
<dbReference type="PANTHER" id="PTHR48022">
    <property type="entry name" value="PLASTIDIC GLUCOSE TRANSPORTER 4"/>
    <property type="match status" value="1"/>
</dbReference>
<dbReference type="Proteomes" id="UP001642482">
    <property type="component" value="Unassembled WGS sequence"/>
</dbReference>
<evidence type="ECO:0000256" key="5">
    <source>
        <dbReference type="SAM" id="Phobius"/>
    </source>
</evidence>
<keyword evidence="3 5" id="KW-1133">Transmembrane helix</keyword>
<feature type="transmembrane region" description="Helical" evidence="5">
    <location>
        <begin position="165"/>
        <end position="183"/>
    </location>
</feature>
<keyword evidence="6" id="KW-0762">Sugar transport</keyword>
<dbReference type="PANTHER" id="PTHR48022:SF7">
    <property type="entry name" value="MAJOR FACILITATOR SUPERFAMILY (MFS) PROFILE DOMAIN-CONTAINING PROTEIN-RELATED"/>
    <property type="match status" value="1"/>
</dbReference>
<gene>
    <name evidence="6" type="primary">HGT1_2</name>
    <name evidence="6" type="ORF">SEUCBS140593_002403</name>
</gene>
<keyword evidence="2 5" id="KW-0812">Transmembrane</keyword>
<dbReference type="InterPro" id="IPR036259">
    <property type="entry name" value="MFS_trans_sf"/>
</dbReference>
<evidence type="ECO:0000313" key="7">
    <source>
        <dbReference type="Proteomes" id="UP001642482"/>
    </source>
</evidence>
<dbReference type="Gene3D" id="1.20.1250.20">
    <property type="entry name" value="MFS general substrate transporter like domains"/>
    <property type="match status" value="1"/>
</dbReference>
<sequence>MPDDWHLKVFRDRLATAMHLVGENGGAHGSRRDIRIGRSLYRLLEAAGFVNISLQVYKVPFAGLTGNVNLIASSIQYVANVVFTLPTILILDRSGRRLALPFGSTFVMIWLFASAPISWSYPPELLPVRLGGKAVWLATSTNWAFGFAISYYILPGYEHLQWRIFLLFGSFNVVAGLQAFFFFSEAKGLSLEDADEISASGVKA</sequence>
<feature type="transmembrane region" description="Helical" evidence="5">
    <location>
        <begin position="134"/>
        <end position="153"/>
    </location>
</feature>
<proteinExistence type="predicted"/>
<keyword evidence="6" id="KW-0813">Transport</keyword>
<dbReference type="SUPFAM" id="SSF103473">
    <property type="entry name" value="MFS general substrate transporter"/>
    <property type="match status" value="1"/>
</dbReference>
<keyword evidence="4 5" id="KW-0472">Membrane</keyword>
<organism evidence="6 7">
    <name type="scientific">Sporothrix eucalyptigena</name>
    <dbReference type="NCBI Taxonomy" id="1812306"/>
    <lineage>
        <taxon>Eukaryota</taxon>
        <taxon>Fungi</taxon>
        <taxon>Dikarya</taxon>
        <taxon>Ascomycota</taxon>
        <taxon>Pezizomycotina</taxon>
        <taxon>Sordariomycetes</taxon>
        <taxon>Sordariomycetidae</taxon>
        <taxon>Ophiostomatales</taxon>
        <taxon>Ophiostomataceae</taxon>
        <taxon>Sporothrix</taxon>
    </lineage>
</organism>
<feature type="transmembrane region" description="Helical" evidence="5">
    <location>
        <begin position="70"/>
        <end position="91"/>
    </location>
</feature>
<comment type="caution">
    <text evidence="6">The sequence shown here is derived from an EMBL/GenBank/DDBJ whole genome shotgun (WGS) entry which is preliminary data.</text>
</comment>
<evidence type="ECO:0000313" key="6">
    <source>
        <dbReference type="EMBL" id="CAK7215064.1"/>
    </source>
</evidence>
<dbReference type="Pfam" id="PF00083">
    <property type="entry name" value="Sugar_tr"/>
    <property type="match status" value="1"/>
</dbReference>
<name>A0ABP0B679_9PEZI</name>
<keyword evidence="7" id="KW-1185">Reference proteome</keyword>
<dbReference type="InterPro" id="IPR005828">
    <property type="entry name" value="MFS_sugar_transport-like"/>
</dbReference>
<accession>A0ABP0B679</accession>